<dbReference type="InterPro" id="IPR014752">
    <property type="entry name" value="Arrestin-like_C"/>
</dbReference>
<dbReference type="Gene3D" id="2.60.40.640">
    <property type="match status" value="2"/>
</dbReference>
<sequence>MGRITTKPNAKLKIYLENDQLIMYGSSNESSGCVLRGALSLRLKKPTSFKSLILSFYGTISVSWSQLLGNGYERKYSDHQILINHKWTFLPLQAHNRNYLLEAGYHSYEFELVLPGTLPESTHVAKYYLVQYQLKAMAERSSFLLPNYTTRHDIHLSRHKLSLSTDYLNPVTVANHWADKLDYEITLPTKVYSHGDTIPVSIKALPLAPNLQVRYIACTFKEYMTCRAINGWFNGKNKSHGRIIHYTRRDQDQQIQQQQQEQNMWSTVMHIKVPENLMDIQCDAHNDSVRVRHKLKFTMSIENEDGHISELRAVLPIVIVITNSISGLPAYEETWRTMPYDPVLMMALIRRSTESTTIGNQIVHLMAQRRHNDIIHRSILPSYSSITTAAAAATVVVADSDEDDDNGEGEDVRQQYSRRSLPSYNDIYC</sequence>
<gene>
    <name evidence="2" type="ORF">INT46_004754</name>
</gene>
<dbReference type="EMBL" id="JAEPRC010000017">
    <property type="protein sequence ID" value="KAG2214953.1"/>
    <property type="molecule type" value="Genomic_DNA"/>
</dbReference>
<dbReference type="SMART" id="SM01017">
    <property type="entry name" value="Arrestin_C"/>
    <property type="match status" value="1"/>
</dbReference>
<keyword evidence="3" id="KW-1185">Reference proteome</keyword>
<dbReference type="PANTHER" id="PTHR11188:SF17">
    <property type="entry name" value="FI21816P1"/>
    <property type="match status" value="1"/>
</dbReference>
<dbReference type="InterPro" id="IPR014756">
    <property type="entry name" value="Ig_E-set"/>
</dbReference>
<feature type="domain" description="Arrestin C-terminal-like" evidence="1">
    <location>
        <begin position="177"/>
        <end position="324"/>
    </location>
</feature>
<dbReference type="SUPFAM" id="SSF81296">
    <property type="entry name" value="E set domains"/>
    <property type="match status" value="1"/>
</dbReference>
<accession>A0A8H7RQS0</accession>
<dbReference type="Proteomes" id="UP000650833">
    <property type="component" value="Unassembled WGS sequence"/>
</dbReference>
<dbReference type="InterPro" id="IPR011021">
    <property type="entry name" value="Arrestin-like_N"/>
</dbReference>
<evidence type="ECO:0000313" key="3">
    <source>
        <dbReference type="Proteomes" id="UP000650833"/>
    </source>
</evidence>
<evidence type="ECO:0000313" key="2">
    <source>
        <dbReference type="EMBL" id="KAG2214953.1"/>
    </source>
</evidence>
<dbReference type="GO" id="GO:0030674">
    <property type="term" value="F:protein-macromolecule adaptor activity"/>
    <property type="evidence" value="ECO:0007669"/>
    <property type="project" value="TreeGrafter"/>
</dbReference>
<name>A0A8H7RQS0_9FUNG</name>
<reference evidence="2" key="1">
    <citation type="submission" date="2020-12" db="EMBL/GenBank/DDBJ databases">
        <title>Metabolic potential, ecology and presence of endohyphal bacteria is reflected in genomic diversity of Mucoromycotina.</title>
        <authorList>
            <person name="Muszewska A."/>
            <person name="Okrasinska A."/>
            <person name="Steczkiewicz K."/>
            <person name="Drgas O."/>
            <person name="Orlowska M."/>
            <person name="Perlinska-Lenart U."/>
            <person name="Aleksandrzak-Piekarczyk T."/>
            <person name="Szatraj K."/>
            <person name="Zielenkiewicz U."/>
            <person name="Pilsyk S."/>
            <person name="Malc E."/>
            <person name="Mieczkowski P."/>
            <person name="Kruszewska J.S."/>
            <person name="Biernat P."/>
            <person name="Pawlowska J."/>
        </authorList>
    </citation>
    <scope>NUCLEOTIDE SEQUENCE</scope>
    <source>
        <strain evidence="2">CBS 226.32</strain>
    </source>
</reference>
<dbReference type="Pfam" id="PF02752">
    <property type="entry name" value="Arrestin_C"/>
    <property type="match status" value="1"/>
</dbReference>
<proteinExistence type="predicted"/>
<dbReference type="GO" id="GO:0031625">
    <property type="term" value="F:ubiquitin protein ligase binding"/>
    <property type="evidence" value="ECO:0007669"/>
    <property type="project" value="TreeGrafter"/>
</dbReference>
<protein>
    <recommendedName>
        <fullName evidence="1">Arrestin C-terminal-like domain-containing protein</fullName>
    </recommendedName>
</protein>
<dbReference type="PANTHER" id="PTHR11188">
    <property type="entry name" value="ARRESTIN DOMAIN CONTAINING PROTEIN"/>
    <property type="match status" value="1"/>
</dbReference>
<dbReference type="Pfam" id="PF00339">
    <property type="entry name" value="Arrestin_N"/>
    <property type="match status" value="1"/>
</dbReference>
<organism evidence="2 3">
    <name type="scientific">Mucor plumbeus</name>
    <dbReference type="NCBI Taxonomy" id="97098"/>
    <lineage>
        <taxon>Eukaryota</taxon>
        <taxon>Fungi</taxon>
        <taxon>Fungi incertae sedis</taxon>
        <taxon>Mucoromycota</taxon>
        <taxon>Mucoromycotina</taxon>
        <taxon>Mucoromycetes</taxon>
        <taxon>Mucorales</taxon>
        <taxon>Mucorineae</taxon>
        <taxon>Mucoraceae</taxon>
        <taxon>Mucor</taxon>
    </lineage>
</organism>
<dbReference type="GO" id="GO:0070086">
    <property type="term" value="P:ubiquitin-dependent endocytosis"/>
    <property type="evidence" value="ECO:0007669"/>
    <property type="project" value="TreeGrafter"/>
</dbReference>
<dbReference type="OrthoDB" id="2333384at2759"/>
<dbReference type="InterPro" id="IPR011022">
    <property type="entry name" value="Arrestin_C-like"/>
</dbReference>
<evidence type="ECO:0000259" key="1">
    <source>
        <dbReference type="SMART" id="SM01017"/>
    </source>
</evidence>
<dbReference type="AlphaFoldDB" id="A0A8H7RQS0"/>
<dbReference type="InterPro" id="IPR050357">
    <property type="entry name" value="Arrestin_domain-protein"/>
</dbReference>
<dbReference type="GO" id="GO:0005829">
    <property type="term" value="C:cytosol"/>
    <property type="evidence" value="ECO:0007669"/>
    <property type="project" value="TreeGrafter"/>
</dbReference>
<comment type="caution">
    <text evidence="2">The sequence shown here is derived from an EMBL/GenBank/DDBJ whole genome shotgun (WGS) entry which is preliminary data.</text>
</comment>
<dbReference type="GO" id="GO:0005886">
    <property type="term" value="C:plasma membrane"/>
    <property type="evidence" value="ECO:0007669"/>
    <property type="project" value="TreeGrafter"/>
</dbReference>